<evidence type="ECO:0000256" key="2">
    <source>
        <dbReference type="SAM" id="Phobius"/>
    </source>
</evidence>
<dbReference type="EMBL" id="JAQOMS010000002">
    <property type="protein sequence ID" value="MDC2888931.1"/>
    <property type="molecule type" value="Genomic_DNA"/>
</dbReference>
<gene>
    <name evidence="3" type="ORF">PN838_09310</name>
</gene>
<keyword evidence="2" id="KW-1133">Transmembrane helix</keyword>
<evidence type="ECO:0000256" key="1">
    <source>
        <dbReference type="SAM" id="MobiDB-lite"/>
    </source>
</evidence>
<reference evidence="3 4" key="1">
    <citation type="submission" date="2023-01" db="EMBL/GenBank/DDBJ databases">
        <title>Psychrosphaera sp. nov., isolated from marine algae.</title>
        <authorList>
            <person name="Bayburt H."/>
            <person name="Choi B.J."/>
            <person name="Kim J.M."/>
            <person name="Choi D.G."/>
            <person name="Jeon C.O."/>
        </authorList>
    </citation>
    <scope>NUCLEOTIDE SEQUENCE [LARGE SCALE GENOMIC DNA]</scope>
    <source>
        <strain evidence="3 4">G1-22</strain>
    </source>
</reference>
<protein>
    <recommendedName>
        <fullName evidence="5">FHA domain-containing protein</fullName>
    </recommendedName>
</protein>
<feature type="region of interest" description="Disordered" evidence="1">
    <location>
        <begin position="182"/>
        <end position="211"/>
    </location>
</feature>
<feature type="transmembrane region" description="Helical" evidence="2">
    <location>
        <begin position="33"/>
        <end position="52"/>
    </location>
</feature>
<evidence type="ECO:0000313" key="3">
    <source>
        <dbReference type="EMBL" id="MDC2888931.1"/>
    </source>
</evidence>
<keyword evidence="4" id="KW-1185">Reference proteome</keyword>
<dbReference type="Proteomes" id="UP001528411">
    <property type="component" value="Unassembled WGS sequence"/>
</dbReference>
<evidence type="ECO:0000313" key="4">
    <source>
        <dbReference type="Proteomes" id="UP001528411"/>
    </source>
</evidence>
<sequence>MLEVAIIFIGFAFFISMFLNIKHVNNLVNGKLIYTLIIISFVSGSSILYFDIIMTKSEIARTTHQLANINYLATSLTPSKKVVEHSNITKPEKPPNKTNTHFTAESRGTTNSVQTMLHLNLGRTSTFNVPVGKAVNIHNVSCDVDLKYQSAHFQVKRGEGIILDTAEHKIEPLKLSIIETRPIDTDKPRGSPGQKISSDNRPINKPFTNNGLSGNQRSVLYGRPSCTAAISLI</sequence>
<comment type="caution">
    <text evidence="3">The sequence shown here is derived from an EMBL/GenBank/DDBJ whole genome shotgun (WGS) entry which is preliminary data.</text>
</comment>
<evidence type="ECO:0008006" key="5">
    <source>
        <dbReference type="Google" id="ProtNLM"/>
    </source>
</evidence>
<organism evidence="3 4">
    <name type="scientific">Psychrosphaera algicola</name>
    <dbReference type="NCBI Taxonomy" id="3023714"/>
    <lineage>
        <taxon>Bacteria</taxon>
        <taxon>Pseudomonadati</taxon>
        <taxon>Pseudomonadota</taxon>
        <taxon>Gammaproteobacteria</taxon>
        <taxon>Alteromonadales</taxon>
        <taxon>Pseudoalteromonadaceae</taxon>
        <taxon>Psychrosphaera</taxon>
    </lineage>
</organism>
<dbReference type="RefSeq" id="WP_272180477.1">
    <property type="nucleotide sequence ID" value="NZ_JAQOMS010000002.1"/>
</dbReference>
<feature type="compositionally biased region" description="Polar residues" evidence="1">
    <location>
        <begin position="194"/>
        <end position="211"/>
    </location>
</feature>
<keyword evidence="2" id="KW-0812">Transmembrane</keyword>
<proteinExistence type="predicted"/>
<feature type="transmembrane region" description="Helical" evidence="2">
    <location>
        <begin position="5"/>
        <end position="21"/>
    </location>
</feature>
<keyword evidence="2" id="KW-0472">Membrane</keyword>
<accession>A0ABT5FBK7</accession>
<name>A0ABT5FBK7_9GAMM</name>